<gene>
    <name evidence="4" type="ORF">BC748_2323</name>
</gene>
<feature type="chain" id="PRO_5020781990" evidence="2">
    <location>
        <begin position="20"/>
        <end position="345"/>
    </location>
</feature>
<reference evidence="4 5" key="1">
    <citation type="submission" date="2019-03" db="EMBL/GenBank/DDBJ databases">
        <title>Genomic Encyclopedia of Archaeal and Bacterial Type Strains, Phase II (KMG-II): from individual species to whole genera.</title>
        <authorList>
            <person name="Goeker M."/>
        </authorList>
    </citation>
    <scope>NUCLEOTIDE SEQUENCE [LARGE SCALE GENOMIC DNA]</scope>
    <source>
        <strain evidence="4 5">DSM 25687</strain>
    </source>
</reference>
<dbReference type="InterPro" id="IPR008979">
    <property type="entry name" value="Galactose-bd-like_sf"/>
</dbReference>
<dbReference type="SUPFAM" id="SSF49785">
    <property type="entry name" value="Galactose-binding domain-like"/>
    <property type="match status" value="1"/>
</dbReference>
<organism evidence="4 5">
    <name type="scientific">Flavobacterium dankookense</name>
    <dbReference type="NCBI Taxonomy" id="706186"/>
    <lineage>
        <taxon>Bacteria</taxon>
        <taxon>Pseudomonadati</taxon>
        <taxon>Bacteroidota</taxon>
        <taxon>Flavobacteriia</taxon>
        <taxon>Flavobacteriales</taxon>
        <taxon>Flavobacteriaceae</taxon>
        <taxon>Flavobacterium</taxon>
    </lineage>
</organism>
<evidence type="ECO:0000313" key="4">
    <source>
        <dbReference type="EMBL" id="TDP58286.1"/>
    </source>
</evidence>
<dbReference type="Gene3D" id="2.60.120.260">
    <property type="entry name" value="Galactose-binding domain-like"/>
    <property type="match status" value="2"/>
</dbReference>
<proteinExistence type="predicted"/>
<keyword evidence="5" id="KW-1185">Reference proteome</keyword>
<dbReference type="AlphaFoldDB" id="A0A4R6Q8V8"/>
<keyword evidence="1" id="KW-0378">Hydrolase</keyword>
<dbReference type="EMBL" id="SNXR01000015">
    <property type="protein sequence ID" value="TDP58286.1"/>
    <property type="molecule type" value="Genomic_DNA"/>
</dbReference>
<comment type="caution">
    <text evidence="4">The sequence shown here is derived from an EMBL/GenBank/DDBJ whole genome shotgun (WGS) entry which is preliminary data.</text>
</comment>
<dbReference type="Pfam" id="PF02018">
    <property type="entry name" value="CBM_4_9"/>
    <property type="match status" value="1"/>
</dbReference>
<name>A0A4R6Q8V8_9FLAO</name>
<sequence length="345" mass="38100">MMKKIIPLLVAILSINSFAQKNLVLNGGFEMELNNWRGDVAKLSTFDKKSGKNSAIITQYVGAEWQAIDQVFNIPKNTAAIELSGWIKSDAIEKGQNDWNTGKFDIEFLNAGGKGFQNENIAAVLGTTPWIFYQKTIKVPASVSKLRIMLALGQTNGTILFDEIKAIAITQEELNKIQEAENAKRMPTVISGSYQAKPIELTNGNFENGVTSWRGNTTVSTEIFKEGKSALVLKSTTFDWNGMDQIADVPENVTSITISGWLKSDNIVQGKDSWNNGLLNVEFTSNGTDKTGNDQSVTFVTGTTDWTFYTKTFPLPKDTKKYRIMIALGFASGILYADDVKVNFD</sequence>
<protein>
    <submittedName>
        <fullName evidence="4">Carbohydrate binding protein</fullName>
    </submittedName>
</protein>
<dbReference type="InterPro" id="IPR003305">
    <property type="entry name" value="CenC_carb-bd"/>
</dbReference>
<evidence type="ECO:0000256" key="2">
    <source>
        <dbReference type="SAM" id="SignalP"/>
    </source>
</evidence>
<dbReference type="OrthoDB" id="673539at2"/>
<evidence type="ECO:0000313" key="5">
    <source>
        <dbReference type="Proteomes" id="UP000295260"/>
    </source>
</evidence>
<accession>A0A4R6Q8V8</accession>
<keyword evidence="2" id="KW-0732">Signal</keyword>
<evidence type="ECO:0000256" key="1">
    <source>
        <dbReference type="ARBA" id="ARBA00022801"/>
    </source>
</evidence>
<feature type="signal peptide" evidence="2">
    <location>
        <begin position="1"/>
        <end position="19"/>
    </location>
</feature>
<dbReference type="GO" id="GO:0016798">
    <property type="term" value="F:hydrolase activity, acting on glycosyl bonds"/>
    <property type="evidence" value="ECO:0007669"/>
    <property type="project" value="InterPro"/>
</dbReference>
<feature type="domain" description="CBM-cenC" evidence="3">
    <location>
        <begin position="201"/>
        <end position="329"/>
    </location>
</feature>
<evidence type="ECO:0000259" key="3">
    <source>
        <dbReference type="Pfam" id="PF02018"/>
    </source>
</evidence>
<dbReference type="Proteomes" id="UP000295260">
    <property type="component" value="Unassembled WGS sequence"/>
</dbReference>